<feature type="compositionally biased region" description="Low complexity" evidence="1">
    <location>
        <begin position="13"/>
        <end position="27"/>
    </location>
</feature>
<organism evidence="2 3">
    <name type="scientific">Tuber borchii</name>
    <name type="common">White truffle</name>
    <dbReference type="NCBI Taxonomy" id="42251"/>
    <lineage>
        <taxon>Eukaryota</taxon>
        <taxon>Fungi</taxon>
        <taxon>Dikarya</taxon>
        <taxon>Ascomycota</taxon>
        <taxon>Pezizomycotina</taxon>
        <taxon>Pezizomycetes</taxon>
        <taxon>Pezizales</taxon>
        <taxon>Tuberaceae</taxon>
        <taxon>Tuber</taxon>
    </lineage>
</organism>
<dbReference type="Proteomes" id="UP000244722">
    <property type="component" value="Unassembled WGS sequence"/>
</dbReference>
<dbReference type="AlphaFoldDB" id="A0A2T7A3I0"/>
<accession>A0A2T7A3I0</accession>
<evidence type="ECO:0000313" key="2">
    <source>
        <dbReference type="EMBL" id="PUU82303.1"/>
    </source>
</evidence>
<dbReference type="STRING" id="42251.A0A2T7A3I0"/>
<feature type="region of interest" description="Disordered" evidence="1">
    <location>
        <begin position="1"/>
        <end position="53"/>
    </location>
</feature>
<feature type="compositionally biased region" description="Pro residues" evidence="1">
    <location>
        <begin position="28"/>
        <end position="47"/>
    </location>
</feature>
<comment type="caution">
    <text evidence="2">The sequence shown here is derived from an EMBL/GenBank/DDBJ whole genome shotgun (WGS) entry which is preliminary data.</text>
</comment>
<dbReference type="OrthoDB" id="5413892at2759"/>
<evidence type="ECO:0000313" key="3">
    <source>
        <dbReference type="Proteomes" id="UP000244722"/>
    </source>
</evidence>
<name>A0A2T7A3I0_TUBBO</name>
<feature type="compositionally biased region" description="Polar residues" evidence="1">
    <location>
        <begin position="1"/>
        <end position="12"/>
    </location>
</feature>
<sequence>MTDALSQSEAGPSSQAESELSQSQVEPSPSPSVSPPPEEVPLQPEAPQPNLGAVSDYFHGLAVEVDRIKNVPAFNQGAQILPALDQIREDIKQGEVTNGAAHVRDKNNVARLLNGRLSHASHALEPFYGSNGELIPDFPRTNADIGRLNSAPMNALLVALDLSTHGTMPERKARLKRHIGLMNPDA</sequence>
<protein>
    <submittedName>
        <fullName evidence="2">Uncharacterized protein</fullName>
    </submittedName>
</protein>
<gene>
    <name evidence="2" type="ORF">B9Z19DRAFT_1061989</name>
</gene>
<proteinExistence type="predicted"/>
<reference evidence="2 3" key="1">
    <citation type="submission" date="2017-04" db="EMBL/GenBank/DDBJ databases">
        <title>Draft genome sequence of Tuber borchii Vittad., a whitish edible truffle.</title>
        <authorList>
            <consortium name="DOE Joint Genome Institute"/>
            <person name="Murat C."/>
            <person name="Kuo A."/>
            <person name="Barry K.W."/>
            <person name="Clum A."/>
            <person name="Dockter R.B."/>
            <person name="Fauchery L."/>
            <person name="Iotti M."/>
            <person name="Kohler A."/>
            <person name="Labutti K."/>
            <person name="Lindquist E.A."/>
            <person name="Lipzen A."/>
            <person name="Ohm R.A."/>
            <person name="Wang M."/>
            <person name="Grigoriev I.V."/>
            <person name="Zambonelli A."/>
            <person name="Martin F.M."/>
        </authorList>
    </citation>
    <scope>NUCLEOTIDE SEQUENCE [LARGE SCALE GENOMIC DNA]</scope>
    <source>
        <strain evidence="2 3">Tbo3840</strain>
    </source>
</reference>
<keyword evidence="3" id="KW-1185">Reference proteome</keyword>
<dbReference type="EMBL" id="NESQ01000031">
    <property type="protein sequence ID" value="PUU82303.1"/>
    <property type="molecule type" value="Genomic_DNA"/>
</dbReference>
<evidence type="ECO:0000256" key="1">
    <source>
        <dbReference type="SAM" id="MobiDB-lite"/>
    </source>
</evidence>